<evidence type="ECO:0000256" key="7">
    <source>
        <dbReference type="SAM" id="Phobius"/>
    </source>
</evidence>
<keyword evidence="6 7" id="KW-0472">Membrane</keyword>
<keyword evidence="8" id="KW-0560">Oxidoreductase</keyword>
<dbReference type="Proteomes" id="UP001596516">
    <property type="component" value="Unassembled WGS sequence"/>
</dbReference>
<dbReference type="PANTHER" id="PTHR34583:SF2">
    <property type="entry name" value="ANTIPORTER SUBUNIT MNHC2-RELATED"/>
    <property type="match status" value="1"/>
</dbReference>
<evidence type="ECO:0000313" key="8">
    <source>
        <dbReference type="EMBL" id="MFC7704721.1"/>
    </source>
</evidence>
<dbReference type="GO" id="GO:0050136">
    <property type="term" value="F:NADH dehydrogenase (quinone) (non-electrogenic) activity"/>
    <property type="evidence" value="ECO:0007669"/>
    <property type="project" value="UniProtKB-EC"/>
</dbReference>
<dbReference type="PANTHER" id="PTHR34583">
    <property type="entry name" value="ANTIPORTER SUBUNIT MNHC2-RELATED"/>
    <property type="match status" value="1"/>
</dbReference>
<dbReference type="InterPro" id="IPR039428">
    <property type="entry name" value="NUOK/Mnh_C1-like"/>
</dbReference>
<keyword evidence="4 7" id="KW-0812">Transmembrane</keyword>
<feature type="transmembrane region" description="Helical" evidence="7">
    <location>
        <begin position="6"/>
        <end position="24"/>
    </location>
</feature>
<evidence type="ECO:0000313" key="9">
    <source>
        <dbReference type="Proteomes" id="UP001596516"/>
    </source>
</evidence>
<dbReference type="InterPro" id="IPR050601">
    <property type="entry name" value="CPA3_antiporter_subunitC"/>
</dbReference>
<gene>
    <name evidence="8" type="ORF">ACFQXB_11005</name>
</gene>
<name>A0ABW2UJ32_9RHOB</name>
<dbReference type="RefSeq" id="WP_377403330.1">
    <property type="nucleotide sequence ID" value="NZ_JBHTFQ010000005.1"/>
</dbReference>
<keyword evidence="5 7" id="KW-1133">Transmembrane helix</keyword>
<accession>A0ABW2UJ32</accession>
<evidence type="ECO:0000256" key="2">
    <source>
        <dbReference type="ARBA" id="ARBA00010388"/>
    </source>
</evidence>
<sequence length="98" mass="9982">MSVTLFGLTGAALIGLGLFGFVLHRHLLRRLLAFNVIGSGIFLYFGAAGARGGLADPVPQALIITGIVVALAATALAVALILAHARESGQAHLPEDAP</sequence>
<comment type="caution">
    <text evidence="8">The sequence shown here is derived from an EMBL/GenBank/DDBJ whole genome shotgun (WGS) entry which is preliminary data.</text>
</comment>
<dbReference type="EC" id="1.6.5.9" evidence="8"/>
<comment type="subcellular location">
    <subcellularLocation>
        <location evidence="1">Cell membrane</location>
        <topology evidence="1">Multi-pass membrane protein</topology>
    </subcellularLocation>
</comment>
<evidence type="ECO:0000256" key="3">
    <source>
        <dbReference type="ARBA" id="ARBA00022475"/>
    </source>
</evidence>
<proteinExistence type="inferred from homology"/>
<dbReference type="Pfam" id="PF00420">
    <property type="entry name" value="Oxidored_q2"/>
    <property type="match status" value="1"/>
</dbReference>
<reference evidence="9" key="1">
    <citation type="journal article" date="2019" name="Int. J. Syst. Evol. Microbiol.">
        <title>The Global Catalogue of Microorganisms (GCM) 10K type strain sequencing project: providing services to taxonomists for standard genome sequencing and annotation.</title>
        <authorList>
            <consortium name="The Broad Institute Genomics Platform"/>
            <consortium name="The Broad Institute Genome Sequencing Center for Infectious Disease"/>
            <person name="Wu L."/>
            <person name="Ma J."/>
        </authorList>
    </citation>
    <scope>NUCLEOTIDE SEQUENCE [LARGE SCALE GENOMIC DNA]</scope>
    <source>
        <strain evidence="9">CGMCC 1.12750</strain>
    </source>
</reference>
<evidence type="ECO:0000256" key="5">
    <source>
        <dbReference type="ARBA" id="ARBA00022989"/>
    </source>
</evidence>
<keyword evidence="3" id="KW-1003">Cell membrane</keyword>
<dbReference type="EMBL" id="JBHTFQ010000005">
    <property type="protein sequence ID" value="MFC7704721.1"/>
    <property type="molecule type" value="Genomic_DNA"/>
</dbReference>
<keyword evidence="9" id="KW-1185">Reference proteome</keyword>
<organism evidence="8 9">
    <name type="scientific">Plastorhodobacter daqingensis</name>
    <dbReference type="NCBI Taxonomy" id="1387281"/>
    <lineage>
        <taxon>Bacteria</taxon>
        <taxon>Pseudomonadati</taxon>
        <taxon>Pseudomonadota</taxon>
        <taxon>Alphaproteobacteria</taxon>
        <taxon>Rhodobacterales</taxon>
        <taxon>Paracoccaceae</taxon>
        <taxon>Plastorhodobacter</taxon>
    </lineage>
</organism>
<evidence type="ECO:0000256" key="4">
    <source>
        <dbReference type="ARBA" id="ARBA00022692"/>
    </source>
</evidence>
<feature type="transmembrane region" description="Helical" evidence="7">
    <location>
        <begin position="62"/>
        <end position="83"/>
    </location>
</feature>
<feature type="transmembrane region" description="Helical" evidence="7">
    <location>
        <begin position="31"/>
        <end position="50"/>
    </location>
</feature>
<protein>
    <submittedName>
        <fullName evidence="8">NADH-quinone oxidoreductase subunit K</fullName>
        <ecNumber evidence="8">1.6.5.9</ecNumber>
    </submittedName>
</protein>
<dbReference type="Gene3D" id="1.10.287.3510">
    <property type="match status" value="1"/>
</dbReference>
<comment type="similarity">
    <text evidence="2">Belongs to the CPA3 antiporters (TC 2.A.63) subunit C family.</text>
</comment>
<evidence type="ECO:0000256" key="1">
    <source>
        <dbReference type="ARBA" id="ARBA00004651"/>
    </source>
</evidence>
<evidence type="ECO:0000256" key="6">
    <source>
        <dbReference type="ARBA" id="ARBA00023136"/>
    </source>
</evidence>